<dbReference type="AlphaFoldDB" id="A0A6V8PCW4"/>
<organism evidence="2 3">
    <name type="scientific">Candidatus Hakubella thermalkaliphila</name>
    <dbReference type="NCBI Taxonomy" id="2754717"/>
    <lineage>
        <taxon>Bacteria</taxon>
        <taxon>Bacillati</taxon>
        <taxon>Actinomycetota</taxon>
        <taxon>Actinomycetota incertae sedis</taxon>
        <taxon>Candidatus Hakubellales</taxon>
        <taxon>Candidatus Hakubellaceae</taxon>
        <taxon>Candidatus Hakubella</taxon>
    </lineage>
</organism>
<feature type="domain" description="DUF2281" evidence="1">
    <location>
        <begin position="9"/>
        <end position="35"/>
    </location>
</feature>
<dbReference type="EMBL" id="BLRY01000341">
    <property type="protein sequence ID" value="GFP28676.1"/>
    <property type="molecule type" value="Genomic_DNA"/>
</dbReference>
<accession>A0A6V8PCW4</accession>
<dbReference type="RefSeq" id="WP_176229289.1">
    <property type="nucleotide sequence ID" value="NZ_BLRU01000226.1"/>
</dbReference>
<comment type="caution">
    <text evidence="2">The sequence shown here is derived from an EMBL/GenBank/DDBJ whole genome shotgun (WGS) entry which is preliminary data.</text>
</comment>
<gene>
    <name evidence="2" type="ORF">HKBW3S33_02090</name>
</gene>
<proteinExistence type="predicted"/>
<evidence type="ECO:0000259" key="1">
    <source>
        <dbReference type="Pfam" id="PF10047"/>
    </source>
</evidence>
<evidence type="ECO:0000313" key="2">
    <source>
        <dbReference type="EMBL" id="GFP28676.1"/>
    </source>
</evidence>
<protein>
    <recommendedName>
        <fullName evidence="1">DUF2281 domain-containing protein</fullName>
    </recommendedName>
</protein>
<sequence length="76" mass="9167">MTVYDVTMAKIRQLPESLAQEVSDFVEFLLMRRDSTRWQLWTQFAEALEMAELDFSDYLLNLEDYENRLARGEIQW</sequence>
<dbReference type="Pfam" id="PF10047">
    <property type="entry name" value="DUF2281"/>
    <property type="match status" value="1"/>
</dbReference>
<reference evidence="2 3" key="1">
    <citation type="journal article" date="2020" name="Front. Microbiol.">
        <title>Single-cell genomics of novel Actinobacteria with the Wood-Ljungdahl pathway discovered in a serpentinizing system.</title>
        <authorList>
            <person name="Merino N."/>
            <person name="Kawai M."/>
            <person name="Boyd E.S."/>
            <person name="Colman D.R."/>
            <person name="McGlynn S.E."/>
            <person name="Nealson K.H."/>
            <person name="Kurokawa K."/>
            <person name="Hongoh Y."/>
        </authorList>
    </citation>
    <scope>NUCLEOTIDE SEQUENCE [LARGE SCALE GENOMIC DNA]</scope>
    <source>
        <strain evidence="2 3">S33</strain>
    </source>
</reference>
<name>A0A6V8PCW4_9ACTN</name>
<evidence type="ECO:0000313" key="3">
    <source>
        <dbReference type="Proteomes" id="UP000591948"/>
    </source>
</evidence>
<keyword evidence="3" id="KW-1185">Reference proteome</keyword>
<dbReference type="Proteomes" id="UP000591948">
    <property type="component" value="Unassembled WGS sequence"/>
</dbReference>
<dbReference type="InterPro" id="IPR018739">
    <property type="entry name" value="DUF2281"/>
</dbReference>